<proteinExistence type="inferred from homology"/>
<sequence>MDIIFNSFIFVALTEMGDKTQLLAFVLASRFRKPWTIFFGIFIATILNHLLAAWAGRFVSDLIPYVYLKWILALTFIAFAIWVMIPDKDEGLNEKRKWGAFLTTVVTFFLAEMGDKTQLATVALAAKYNDLGLVTVGSTLGMMVTSGLAVFFGDKMTKKIPMKWVHALAAVFYVIFAIAIIVKG</sequence>
<dbReference type="RefSeq" id="WP_102244667.1">
    <property type="nucleotide sequence ID" value="NZ_CP025704.1"/>
</dbReference>
<evidence type="ECO:0000256" key="3">
    <source>
        <dbReference type="ARBA" id="ARBA00022692"/>
    </source>
</evidence>
<comment type="caution">
    <text evidence="6">Lacks conserved residue(s) required for the propagation of feature annotation.</text>
</comment>
<dbReference type="PANTHER" id="PTHR12608:SF1">
    <property type="entry name" value="TRANSMEMBRANE PROTEIN 165"/>
    <property type="match status" value="1"/>
</dbReference>
<evidence type="ECO:0000256" key="1">
    <source>
        <dbReference type="ARBA" id="ARBA00004141"/>
    </source>
</evidence>
<feature type="transmembrane region" description="Helical" evidence="6">
    <location>
        <begin position="164"/>
        <end position="182"/>
    </location>
</feature>
<feature type="transmembrane region" description="Helical" evidence="6">
    <location>
        <begin position="35"/>
        <end position="55"/>
    </location>
</feature>
<dbReference type="GO" id="GO:0016020">
    <property type="term" value="C:membrane"/>
    <property type="evidence" value="ECO:0007669"/>
    <property type="project" value="UniProtKB-SubCell"/>
</dbReference>
<dbReference type="EMBL" id="CP025704">
    <property type="protein sequence ID" value="AUN99376.1"/>
    <property type="molecule type" value="Genomic_DNA"/>
</dbReference>
<dbReference type="OrthoDB" id="5297151at2"/>
<feature type="transmembrane region" description="Helical" evidence="6">
    <location>
        <begin position="67"/>
        <end position="85"/>
    </location>
</feature>
<evidence type="ECO:0000256" key="4">
    <source>
        <dbReference type="ARBA" id="ARBA00022989"/>
    </source>
</evidence>
<dbReference type="Pfam" id="PF01169">
    <property type="entry name" value="GDT1"/>
    <property type="match status" value="2"/>
</dbReference>
<comment type="similarity">
    <text evidence="2 6">Belongs to the GDT1 family.</text>
</comment>
<evidence type="ECO:0000256" key="5">
    <source>
        <dbReference type="ARBA" id="ARBA00023136"/>
    </source>
</evidence>
<dbReference type="PANTHER" id="PTHR12608">
    <property type="entry name" value="TRANSMEMBRANE PROTEIN HTP-1 RELATED"/>
    <property type="match status" value="1"/>
</dbReference>
<evidence type="ECO:0000256" key="6">
    <source>
        <dbReference type="RuleBase" id="RU365102"/>
    </source>
</evidence>
<evidence type="ECO:0000313" key="8">
    <source>
        <dbReference type="Proteomes" id="UP000235584"/>
    </source>
</evidence>
<keyword evidence="8" id="KW-1185">Reference proteome</keyword>
<protein>
    <recommendedName>
        <fullName evidence="6">GDT1 family protein</fullName>
    </recommendedName>
</protein>
<dbReference type="SUPFAM" id="SSF103473">
    <property type="entry name" value="MFS general substrate transporter"/>
    <property type="match status" value="1"/>
</dbReference>
<gene>
    <name evidence="7" type="ORF">C0V70_14935</name>
</gene>
<reference evidence="7 8" key="1">
    <citation type="submission" date="2018-01" db="EMBL/GenBank/DDBJ databases">
        <title>Complete genome sequence of Bacteriovorax stolpii DSM12778.</title>
        <authorList>
            <person name="Tang B."/>
            <person name="Chang J."/>
        </authorList>
    </citation>
    <scope>NUCLEOTIDE SEQUENCE [LARGE SCALE GENOMIC DNA]</scope>
    <source>
        <strain evidence="7 8">DSM 12778</strain>
    </source>
</reference>
<comment type="subcellular location">
    <subcellularLocation>
        <location evidence="1 6">Membrane</location>
        <topology evidence="1 6">Multi-pass membrane protein</topology>
    </subcellularLocation>
</comment>
<keyword evidence="4 6" id="KW-1133">Transmembrane helix</keyword>
<name>A0A2K9NV36_BACTC</name>
<evidence type="ECO:0000313" key="7">
    <source>
        <dbReference type="EMBL" id="AUN99376.1"/>
    </source>
</evidence>
<organism evidence="7 8">
    <name type="scientific">Bacteriovorax stolpii</name>
    <name type="common">Bdellovibrio stolpii</name>
    <dbReference type="NCBI Taxonomy" id="960"/>
    <lineage>
        <taxon>Bacteria</taxon>
        <taxon>Pseudomonadati</taxon>
        <taxon>Bdellovibrionota</taxon>
        <taxon>Bacteriovoracia</taxon>
        <taxon>Bacteriovoracales</taxon>
        <taxon>Bacteriovoracaceae</taxon>
        <taxon>Bacteriovorax</taxon>
    </lineage>
</organism>
<keyword evidence="3 6" id="KW-0812">Transmembrane</keyword>
<dbReference type="Proteomes" id="UP000235584">
    <property type="component" value="Chromosome"/>
</dbReference>
<evidence type="ECO:0000256" key="2">
    <source>
        <dbReference type="ARBA" id="ARBA00009190"/>
    </source>
</evidence>
<dbReference type="InterPro" id="IPR036259">
    <property type="entry name" value="MFS_trans_sf"/>
</dbReference>
<accession>A0A2K9NV36</accession>
<dbReference type="InterPro" id="IPR001727">
    <property type="entry name" value="GDT1-like"/>
</dbReference>
<dbReference type="AlphaFoldDB" id="A0A2K9NV36"/>
<dbReference type="GO" id="GO:0046873">
    <property type="term" value="F:metal ion transmembrane transporter activity"/>
    <property type="evidence" value="ECO:0007669"/>
    <property type="project" value="InterPro"/>
</dbReference>
<feature type="transmembrane region" description="Helical" evidence="6">
    <location>
        <begin position="133"/>
        <end position="152"/>
    </location>
</feature>
<keyword evidence="5 6" id="KW-0472">Membrane</keyword>
<dbReference type="KEGG" id="bsto:C0V70_14935"/>